<comment type="caution">
    <text evidence="1">The sequence shown here is derived from an EMBL/GenBank/DDBJ whole genome shotgun (WGS) entry which is preliminary data.</text>
</comment>
<evidence type="ECO:0000313" key="2">
    <source>
        <dbReference type="Proteomes" id="UP000556436"/>
    </source>
</evidence>
<name>A0A7W7LFM0_STRNE</name>
<proteinExistence type="predicted"/>
<keyword evidence="2" id="KW-1185">Reference proteome</keyword>
<dbReference type="Proteomes" id="UP000556436">
    <property type="component" value="Unassembled WGS sequence"/>
</dbReference>
<dbReference type="EMBL" id="JACHJG010000013">
    <property type="protein sequence ID" value="MBB4889315.1"/>
    <property type="molecule type" value="Genomic_DNA"/>
</dbReference>
<gene>
    <name evidence="1" type="ORF">FHS38_005390</name>
</gene>
<dbReference type="AlphaFoldDB" id="A0A7W7LFM0"/>
<organism evidence="1 2">
    <name type="scientific">Streptomyces netropsis</name>
    <name type="common">Streptoverticillium netropsis</name>
    <dbReference type="NCBI Taxonomy" id="55404"/>
    <lineage>
        <taxon>Bacteria</taxon>
        <taxon>Bacillati</taxon>
        <taxon>Actinomycetota</taxon>
        <taxon>Actinomycetes</taxon>
        <taxon>Kitasatosporales</taxon>
        <taxon>Streptomycetaceae</taxon>
        <taxon>Streptomyces</taxon>
    </lineage>
</organism>
<accession>A0A7W7LFM0</accession>
<reference evidence="1 2" key="1">
    <citation type="submission" date="2020-08" db="EMBL/GenBank/DDBJ databases">
        <title>Genomic Encyclopedia of Type Strains, Phase III (KMG-III): the genomes of soil and plant-associated and newly described type strains.</title>
        <authorList>
            <person name="Whitman W."/>
        </authorList>
    </citation>
    <scope>NUCLEOTIDE SEQUENCE [LARGE SCALE GENOMIC DNA]</scope>
    <source>
        <strain evidence="1 2">CECT 3265</strain>
    </source>
</reference>
<evidence type="ECO:0000313" key="1">
    <source>
        <dbReference type="EMBL" id="MBB4889315.1"/>
    </source>
</evidence>
<dbReference type="RefSeq" id="WP_184737656.1">
    <property type="nucleotide sequence ID" value="NZ_BMRW01000012.1"/>
</dbReference>
<protein>
    <submittedName>
        <fullName evidence="1">Uncharacterized protein</fullName>
    </submittedName>
</protein>
<sequence length="97" mass="10202">MKTYVGGQRAATAAEFIELALGTPLELWLGEPDESPEERAARLDAARDILADDPGLFDAVTQLAVDVLGTHAPALLNVTTFDRPRSGRGRASGKAAA</sequence>